<dbReference type="STRING" id="278944.A0A4Z1HGL3"/>
<keyword evidence="3" id="KW-1185">Reference proteome</keyword>
<evidence type="ECO:0000313" key="3">
    <source>
        <dbReference type="Proteomes" id="UP000297452"/>
    </source>
</evidence>
<name>A0A4Z1HGL3_9HELO</name>
<organism evidence="2 3">
    <name type="scientific">Botryotinia narcissicola</name>
    <dbReference type="NCBI Taxonomy" id="278944"/>
    <lineage>
        <taxon>Eukaryota</taxon>
        <taxon>Fungi</taxon>
        <taxon>Dikarya</taxon>
        <taxon>Ascomycota</taxon>
        <taxon>Pezizomycotina</taxon>
        <taxon>Leotiomycetes</taxon>
        <taxon>Helotiales</taxon>
        <taxon>Sclerotiniaceae</taxon>
        <taxon>Botryotinia</taxon>
    </lineage>
</organism>
<accession>A0A4Z1HGL3</accession>
<evidence type="ECO:0000256" key="1">
    <source>
        <dbReference type="SAM" id="MobiDB-lite"/>
    </source>
</evidence>
<reference evidence="2 3" key="1">
    <citation type="submission" date="2017-12" db="EMBL/GenBank/DDBJ databases">
        <title>Comparative genomics of Botrytis spp.</title>
        <authorList>
            <person name="Valero-Jimenez C.A."/>
            <person name="Tapia P."/>
            <person name="Veloso J."/>
            <person name="Silva-Moreno E."/>
            <person name="Staats M."/>
            <person name="Valdes J.H."/>
            <person name="Van Kan J.A.L."/>
        </authorList>
    </citation>
    <scope>NUCLEOTIDE SEQUENCE [LARGE SCALE GENOMIC DNA]</scope>
    <source>
        <strain evidence="2 3">MUCL2120</strain>
    </source>
</reference>
<protein>
    <submittedName>
        <fullName evidence="2">Uncharacterized protein</fullName>
    </submittedName>
</protein>
<feature type="region of interest" description="Disordered" evidence="1">
    <location>
        <begin position="36"/>
        <end position="71"/>
    </location>
</feature>
<gene>
    <name evidence="2" type="ORF">BOTNAR_0499g00080</name>
</gene>
<proteinExistence type="predicted"/>
<dbReference type="Proteomes" id="UP000297452">
    <property type="component" value="Unassembled WGS sequence"/>
</dbReference>
<dbReference type="AlphaFoldDB" id="A0A4Z1HGL3"/>
<evidence type="ECO:0000313" key="2">
    <source>
        <dbReference type="EMBL" id="TGO47965.1"/>
    </source>
</evidence>
<comment type="caution">
    <text evidence="2">The sequence shown here is derived from an EMBL/GenBank/DDBJ whole genome shotgun (WGS) entry which is preliminary data.</text>
</comment>
<dbReference type="EMBL" id="PQXJ01000499">
    <property type="protein sequence ID" value="TGO47965.1"/>
    <property type="molecule type" value="Genomic_DNA"/>
</dbReference>
<sequence length="488" mass="55412">MEMTLSESDRSSSRYIFANTENEVHMLIGNLMEGASMSRPSSAQGSLAHEEDEERNHVLSNENETMETEEEEEEGIGITGLMAFPEGHCKGAKLVASIPYSSTEFLLNIVHSPDNPPYYEAFCFHDWCYSILRWRLGNYSDSTLHKVRKSLSISPAWENIAKSESCLYDQVVRSNPLSDTTELGPKYQPLFLSKLPPELRALIWVYVGPSSAYSSFMIVAGETSRLFYQMHRPAQLSLALYPKSNLVPKMIRIFGTDYIQSLRSESTTIPITDAAIACSHKLAIGTHGICAIQIVSEDGSFCWVGKVPTSGLVCDGNEVEPLQPLLHYETPRQRPQKYQFVNFGLYFSSGNLFQMKKVTSCRINERCVGIKIHHLYKPPVVLGQWYKPEVSFHQIIYERSHPPPSKIMFRSARFEKSEEEFVVDVSFTQEESPPVDTNDHVQVFDLGLEEHIAWWFTTSTDLISLWNPGDQPANCIQMSEVICRDYEK</sequence>
<dbReference type="OrthoDB" id="3481287at2759"/>